<name>A0ABT8QYW8_9BACT</name>
<dbReference type="EMBL" id="JAUKPO010000001">
    <property type="protein sequence ID" value="MDO1445040.1"/>
    <property type="molecule type" value="Genomic_DNA"/>
</dbReference>
<sequence length="124" mass="14560">MLNKKAKTFLIEEINRFTSYHNIQLDMDEKEEALAIEELSRFSLRRKKAILLEAIIWSVVLLVTVLVLIFRKRTFDTGSSITFAILISGSFMLLLRAMYALGRNRKFRLIVKIFRLNREVVKHS</sequence>
<accession>A0ABT8QYW8</accession>
<comment type="caution">
    <text evidence="2">The sequence shown here is derived from an EMBL/GenBank/DDBJ whole genome shotgun (WGS) entry which is preliminary data.</text>
</comment>
<evidence type="ECO:0000313" key="3">
    <source>
        <dbReference type="Proteomes" id="UP001168528"/>
    </source>
</evidence>
<keyword evidence="1" id="KW-0472">Membrane</keyword>
<gene>
    <name evidence="2" type="ORF">Q0590_02200</name>
</gene>
<proteinExistence type="predicted"/>
<keyword evidence="3" id="KW-1185">Reference proteome</keyword>
<feature type="transmembrane region" description="Helical" evidence="1">
    <location>
        <begin position="81"/>
        <end position="102"/>
    </location>
</feature>
<evidence type="ECO:0000256" key="1">
    <source>
        <dbReference type="SAM" id="Phobius"/>
    </source>
</evidence>
<evidence type="ECO:0000313" key="2">
    <source>
        <dbReference type="EMBL" id="MDO1445040.1"/>
    </source>
</evidence>
<dbReference type="Proteomes" id="UP001168528">
    <property type="component" value="Unassembled WGS sequence"/>
</dbReference>
<keyword evidence="1" id="KW-0812">Transmembrane</keyword>
<keyword evidence="1" id="KW-1133">Transmembrane helix</keyword>
<dbReference type="RefSeq" id="WP_302035839.1">
    <property type="nucleotide sequence ID" value="NZ_JAUKPO010000001.1"/>
</dbReference>
<protein>
    <submittedName>
        <fullName evidence="2">Uncharacterized protein</fullName>
    </submittedName>
</protein>
<reference evidence="2" key="1">
    <citation type="submission" date="2023-07" db="EMBL/GenBank/DDBJ databases">
        <title>The genome sequence of Rhodocytophaga aerolata KACC 12507.</title>
        <authorList>
            <person name="Zhang X."/>
        </authorList>
    </citation>
    <scope>NUCLEOTIDE SEQUENCE</scope>
    <source>
        <strain evidence="2">KACC 12507</strain>
    </source>
</reference>
<feature type="transmembrane region" description="Helical" evidence="1">
    <location>
        <begin position="49"/>
        <end position="69"/>
    </location>
</feature>
<organism evidence="2 3">
    <name type="scientific">Rhodocytophaga aerolata</name>
    <dbReference type="NCBI Taxonomy" id="455078"/>
    <lineage>
        <taxon>Bacteria</taxon>
        <taxon>Pseudomonadati</taxon>
        <taxon>Bacteroidota</taxon>
        <taxon>Cytophagia</taxon>
        <taxon>Cytophagales</taxon>
        <taxon>Rhodocytophagaceae</taxon>
        <taxon>Rhodocytophaga</taxon>
    </lineage>
</organism>